<organism evidence="7">
    <name type="scientific">Guillardia theta</name>
    <name type="common">Cryptophyte</name>
    <name type="synonym">Cryptomonas phi</name>
    <dbReference type="NCBI Taxonomy" id="55529"/>
    <lineage>
        <taxon>Eukaryota</taxon>
        <taxon>Cryptophyceae</taxon>
        <taxon>Pyrenomonadales</taxon>
        <taxon>Geminigeraceae</taxon>
        <taxon>Guillardia</taxon>
    </lineage>
</organism>
<keyword evidence="5" id="KW-0067">ATP-binding</keyword>
<evidence type="ECO:0000256" key="2">
    <source>
        <dbReference type="ARBA" id="ARBA00022490"/>
    </source>
</evidence>
<sequence length="940" mass="107080">MRIFETRPTDLSNELPCLIGRAYLPGCQQRGNRLVLEPAPSSSGIWRGSCIPTQSARIKRGLPLRHSTSSISSVQRVEKRETGDAVQVVDSVDIAGEESCEVLPEVCLNKQAEYCGFNTCSIPVSRLVKVDMKGYRFPVFRRPSVNEFLEFPRQEPYEKLLLRSSSPAQLLRVKKPTRLSQVPGGLHPSEFIVKQILPEPSRESASMTGEGNGDVASPIDQGFESKPDGDDVCSNGAPSDRPPKHEELLKLLNVVVEGSKVEPKVAEISDKLPCPSVQPSECQPDQTQGIQRRLSSLVKKTVVSPSKCVANKGQLAKSSEGQEQNESSPNRKKKAAEKLLDEPAPRTNISASIEEFIQATDQQWLRARKQLYEHFRGSSEEEQEFKESMTAFKRRRNLDQDRPVAVVLAGNKTVRETLLERGFQECPEGDVEGPNFDFKWTINHGDINFEQLRPGQIVNHFPNSGPEIGTKVGLAKNLRSLQWLDKVDMNRFFPRMYNLANPWEMQDFVEDFVFVASHCEIVRFLQGLPVSASTKAGWEDDKGGRSRRILEAAYHVCGKYLDNKQKLRSLDPTGSVQGVLTMEDYLQLRPDCRTQPEKERESARKGRWDEADDAKMRSDMEAMLQRLQEDHIQLKMDGTRNVWIVKPGHGSRGRGIKCFDDLIAIIKYATSRKKSAIVQKYVENCLLLDDKKFDIRAWVLVSNWNPLTVWMFEPYIRLCTDDHSLEPESLENKFAHLCNRCVQEHSDEYEEEDGEGGTMWSVATLTDYLDANFGDGKELWKKIRAQCMQIALYVMHSCQEAIDNRLGCFEWFGLDFMVDLDFNVWTLECNISPDLSKGTEVLERLVPAAMTSAWDMLLEFPPKEEERDVEHGWDLIYRGKEIKRDVIQKRFWLKKTLLTELRVGRPFSMRDALQVKLGSWTNLFLNTQDRVKVVKKVRIG</sequence>
<feature type="region of interest" description="Disordered" evidence="6">
    <location>
        <begin position="309"/>
        <end position="345"/>
    </location>
</feature>
<dbReference type="PROSITE" id="PS51221">
    <property type="entry name" value="TTL"/>
    <property type="match status" value="1"/>
</dbReference>
<evidence type="ECO:0000256" key="1">
    <source>
        <dbReference type="ARBA" id="ARBA00004496"/>
    </source>
</evidence>
<evidence type="ECO:0000256" key="5">
    <source>
        <dbReference type="ARBA" id="ARBA00022840"/>
    </source>
</evidence>
<keyword evidence="4" id="KW-0547">Nucleotide-binding</keyword>
<dbReference type="InterPro" id="IPR004344">
    <property type="entry name" value="TTL/TTLL_fam"/>
</dbReference>
<dbReference type="GO" id="GO:0005737">
    <property type="term" value="C:cytoplasm"/>
    <property type="evidence" value="ECO:0007669"/>
    <property type="project" value="UniProtKB-SubCell"/>
</dbReference>
<evidence type="ECO:0000256" key="3">
    <source>
        <dbReference type="ARBA" id="ARBA00022598"/>
    </source>
</evidence>
<dbReference type="EMBL" id="HBKN01012671">
    <property type="protein sequence ID" value="CAE2284962.1"/>
    <property type="molecule type" value="Transcribed_RNA"/>
</dbReference>
<comment type="subcellular location">
    <subcellularLocation>
        <location evidence="1">Cytoplasm</location>
    </subcellularLocation>
</comment>
<feature type="region of interest" description="Disordered" evidence="6">
    <location>
        <begin position="592"/>
        <end position="611"/>
    </location>
</feature>
<name>A0A7S4NFK0_GUITH</name>
<gene>
    <name evidence="7" type="ORF">GTHE00462_LOCUS9861</name>
</gene>
<dbReference type="GO" id="GO:0015630">
    <property type="term" value="C:microtubule cytoskeleton"/>
    <property type="evidence" value="ECO:0007669"/>
    <property type="project" value="TreeGrafter"/>
</dbReference>
<keyword evidence="3" id="KW-0436">Ligase</keyword>
<evidence type="ECO:0000256" key="4">
    <source>
        <dbReference type="ARBA" id="ARBA00022741"/>
    </source>
</evidence>
<reference evidence="7" key="1">
    <citation type="submission" date="2021-01" db="EMBL/GenBank/DDBJ databases">
        <authorList>
            <person name="Corre E."/>
            <person name="Pelletier E."/>
            <person name="Niang G."/>
            <person name="Scheremetjew M."/>
            <person name="Finn R."/>
            <person name="Kale V."/>
            <person name="Holt S."/>
            <person name="Cochrane G."/>
            <person name="Meng A."/>
            <person name="Brown T."/>
            <person name="Cohen L."/>
        </authorList>
    </citation>
    <scope>NUCLEOTIDE SEQUENCE</scope>
    <source>
        <strain evidence="7">CCMP 2712</strain>
    </source>
</reference>
<dbReference type="InterPro" id="IPR051437">
    <property type="entry name" value="TTLL_monoglycylase"/>
</dbReference>
<dbReference type="PANTHER" id="PTHR45870:SF2">
    <property type="entry name" value="TUBULIN MONOGLYCYLASE TTLL3"/>
    <property type="match status" value="1"/>
</dbReference>
<feature type="region of interest" description="Disordered" evidence="6">
    <location>
        <begin position="271"/>
        <end position="290"/>
    </location>
</feature>
<evidence type="ECO:0000256" key="6">
    <source>
        <dbReference type="SAM" id="MobiDB-lite"/>
    </source>
</evidence>
<evidence type="ECO:0000313" key="7">
    <source>
        <dbReference type="EMBL" id="CAE2284962.1"/>
    </source>
</evidence>
<dbReference type="Gene3D" id="3.30.470.20">
    <property type="entry name" value="ATP-grasp fold, B domain"/>
    <property type="match status" value="1"/>
</dbReference>
<dbReference type="AlphaFoldDB" id="A0A7S4NFK0"/>
<dbReference type="GO" id="GO:0070736">
    <property type="term" value="F:protein-glycine ligase activity, initiating"/>
    <property type="evidence" value="ECO:0007669"/>
    <property type="project" value="TreeGrafter"/>
</dbReference>
<dbReference type="SUPFAM" id="SSF56059">
    <property type="entry name" value="Glutathione synthetase ATP-binding domain-like"/>
    <property type="match status" value="1"/>
</dbReference>
<feature type="compositionally biased region" description="Polar residues" evidence="6">
    <location>
        <begin position="277"/>
        <end position="290"/>
    </location>
</feature>
<feature type="compositionally biased region" description="Polar residues" evidence="6">
    <location>
        <begin position="316"/>
        <end position="328"/>
    </location>
</feature>
<feature type="region of interest" description="Disordered" evidence="6">
    <location>
        <begin position="201"/>
        <end position="244"/>
    </location>
</feature>
<dbReference type="Pfam" id="PF03133">
    <property type="entry name" value="TTL"/>
    <property type="match status" value="1"/>
</dbReference>
<protein>
    <submittedName>
        <fullName evidence="7">Uncharacterized protein</fullName>
    </submittedName>
</protein>
<proteinExistence type="predicted"/>
<keyword evidence="2" id="KW-0963">Cytoplasm</keyword>
<accession>A0A7S4NFK0</accession>
<dbReference type="PANTHER" id="PTHR45870">
    <property type="entry name" value="TUBULIN MONOGLYCYLASE TTLL3"/>
    <property type="match status" value="1"/>
</dbReference>
<dbReference type="GO" id="GO:0005524">
    <property type="term" value="F:ATP binding"/>
    <property type="evidence" value="ECO:0007669"/>
    <property type="project" value="UniProtKB-KW"/>
</dbReference>